<reference evidence="1 2" key="1">
    <citation type="submission" date="2018-03" db="EMBL/GenBank/DDBJ databases">
        <title>Blue discolouration in mozzarella cheese caused by Pseudomonas fluorescens.</title>
        <authorList>
            <person name="Chiesa F."/>
            <person name="Dalmasso A."/>
            <person name="Lomonaco S."/>
        </authorList>
    </citation>
    <scope>NUCLEOTIDE SEQUENCE [LARGE SCALE GENOMIC DNA]</scope>
    <source>
        <strain evidence="1 2">11293</strain>
    </source>
</reference>
<dbReference type="AlphaFoldDB" id="A0A2T0I3M5"/>
<evidence type="ECO:0000313" key="2">
    <source>
        <dbReference type="Proteomes" id="UP000239731"/>
    </source>
</evidence>
<sequence length="126" mass="14579">MSKYRIEESRPDWYKGLGPLYQIHDETGPIRHLRWDYEPTAIAVLDDLENGRALLADINYKLNGTSHKSEAPAHFAENEDVIYFFEEDKLPTSDRGLTTTEEKRAALLKNGYSEIVIHWESVPPFE</sequence>
<comment type="caution">
    <text evidence="1">The sequence shown here is derived from an EMBL/GenBank/DDBJ whole genome shotgun (WGS) entry which is preliminary data.</text>
</comment>
<name>A0A2T0I3M5_PSEFL</name>
<dbReference type="RefSeq" id="WP_106118259.1">
    <property type="nucleotide sequence ID" value="NZ_PVUH01000013.1"/>
</dbReference>
<protein>
    <submittedName>
        <fullName evidence="1">Uncharacterized protein</fullName>
    </submittedName>
</protein>
<proteinExistence type="predicted"/>
<dbReference type="Proteomes" id="UP000239731">
    <property type="component" value="Unassembled WGS sequence"/>
</dbReference>
<organism evidence="1 2">
    <name type="scientific">Pseudomonas fluorescens</name>
    <dbReference type="NCBI Taxonomy" id="294"/>
    <lineage>
        <taxon>Bacteria</taxon>
        <taxon>Pseudomonadati</taxon>
        <taxon>Pseudomonadota</taxon>
        <taxon>Gammaproteobacteria</taxon>
        <taxon>Pseudomonadales</taxon>
        <taxon>Pseudomonadaceae</taxon>
        <taxon>Pseudomonas</taxon>
    </lineage>
</organism>
<dbReference type="EMBL" id="PVUH01000013">
    <property type="protein sequence ID" value="PRW89914.1"/>
    <property type="molecule type" value="Genomic_DNA"/>
</dbReference>
<evidence type="ECO:0000313" key="1">
    <source>
        <dbReference type="EMBL" id="PRW89914.1"/>
    </source>
</evidence>
<gene>
    <name evidence="1" type="ORF">C7A10_19425</name>
</gene>
<accession>A0A2T0I3M5</accession>